<evidence type="ECO:0000256" key="2">
    <source>
        <dbReference type="ARBA" id="ARBA00012261"/>
    </source>
</evidence>
<keyword evidence="3 5" id="KW-0808">Transferase</keyword>
<protein>
    <recommendedName>
        <fullName evidence="2 5">Methionyl-tRNA formyltransferase</fullName>
        <ecNumber evidence="2 5">2.1.2.9</ecNumber>
    </recommendedName>
</protein>
<dbReference type="InterPro" id="IPR044135">
    <property type="entry name" value="Met-tRNA-FMT_C"/>
</dbReference>
<comment type="similarity">
    <text evidence="1 5">Belongs to the Fmt family.</text>
</comment>
<proteinExistence type="inferred from homology"/>
<evidence type="ECO:0000256" key="4">
    <source>
        <dbReference type="ARBA" id="ARBA00022917"/>
    </source>
</evidence>
<dbReference type="Pfam" id="PF02911">
    <property type="entry name" value="Formyl_trans_C"/>
    <property type="match status" value="1"/>
</dbReference>
<dbReference type="InterPro" id="IPR005793">
    <property type="entry name" value="Formyl_trans_C"/>
</dbReference>
<name>A0A0U5BCA1_9MICO</name>
<dbReference type="CDD" id="cd08704">
    <property type="entry name" value="Met_tRNA_FMT_C"/>
    <property type="match status" value="1"/>
</dbReference>
<gene>
    <name evidence="5 8" type="primary">fmt</name>
    <name evidence="8" type="ORF">MalAC0309_1420</name>
</gene>
<keyword evidence="4 5" id="KW-0648">Protein biosynthesis</keyword>
<evidence type="ECO:0000256" key="5">
    <source>
        <dbReference type="HAMAP-Rule" id="MF_00182"/>
    </source>
</evidence>
<dbReference type="EC" id="2.1.2.9" evidence="2 5"/>
<dbReference type="Gene3D" id="3.40.50.12230">
    <property type="match status" value="1"/>
</dbReference>
<dbReference type="NCBIfam" id="TIGR00460">
    <property type="entry name" value="fmt"/>
    <property type="match status" value="1"/>
</dbReference>
<organism evidence="8 9">
    <name type="scientific">Microcella alkaliphila</name>
    <dbReference type="NCBI Taxonomy" id="279828"/>
    <lineage>
        <taxon>Bacteria</taxon>
        <taxon>Bacillati</taxon>
        <taxon>Actinomycetota</taxon>
        <taxon>Actinomycetes</taxon>
        <taxon>Micrococcales</taxon>
        <taxon>Microbacteriaceae</taxon>
        <taxon>Microcella</taxon>
    </lineage>
</organism>
<reference evidence="8 9" key="2">
    <citation type="submission" date="2016-01" db="EMBL/GenBank/DDBJ databases">
        <title>Microcella alkaliphila JAM AC0309 whole genome shotgun sequence.</title>
        <authorList>
            <person name="Kurata A."/>
            <person name="Hirose Y."/>
            <person name="Kishimoto N."/>
            <person name="Kobayashi T."/>
        </authorList>
    </citation>
    <scope>NUCLEOTIDE SEQUENCE [LARGE SCALE GENOMIC DNA]</scope>
    <source>
        <strain evidence="8 9">JAM AC0309</strain>
    </source>
</reference>
<dbReference type="CDD" id="cd08646">
    <property type="entry name" value="FMT_core_Met-tRNA-FMT_N"/>
    <property type="match status" value="1"/>
</dbReference>
<evidence type="ECO:0000259" key="6">
    <source>
        <dbReference type="Pfam" id="PF00551"/>
    </source>
</evidence>
<dbReference type="Proteomes" id="UP000218965">
    <property type="component" value="Chromosome"/>
</dbReference>
<dbReference type="SUPFAM" id="SSF50486">
    <property type="entry name" value="FMT C-terminal domain-like"/>
    <property type="match status" value="1"/>
</dbReference>
<dbReference type="AlphaFoldDB" id="A0A0U5BCA1"/>
<evidence type="ECO:0000256" key="1">
    <source>
        <dbReference type="ARBA" id="ARBA00010699"/>
    </source>
</evidence>
<evidence type="ECO:0000313" key="8">
    <source>
        <dbReference type="EMBL" id="BAU32273.1"/>
    </source>
</evidence>
<comment type="function">
    <text evidence="5">Attaches a formyl group to the free amino group of methionyl-tRNA(fMet). The formyl group appears to play a dual role in the initiator identity of N-formylmethionyl-tRNA by promoting its recognition by IF2 and preventing the misappropriation of this tRNA by the elongation apparatus.</text>
</comment>
<dbReference type="EMBL" id="AP017315">
    <property type="protein sequence ID" value="BAU32273.1"/>
    <property type="molecule type" value="Genomic_DNA"/>
</dbReference>
<dbReference type="InterPro" id="IPR011034">
    <property type="entry name" value="Formyl_transferase-like_C_sf"/>
</dbReference>
<dbReference type="HAMAP" id="MF_00182">
    <property type="entry name" value="Formyl_trans"/>
    <property type="match status" value="1"/>
</dbReference>
<dbReference type="InterPro" id="IPR041711">
    <property type="entry name" value="Met-tRNA-FMT_N"/>
</dbReference>
<feature type="domain" description="Formyl transferase N-terminal" evidence="6">
    <location>
        <begin position="11"/>
        <end position="181"/>
    </location>
</feature>
<evidence type="ECO:0000256" key="3">
    <source>
        <dbReference type="ARBA" id="ARBA00022679"/>
    </source>
</evidence>
<dbReference type="Pfam" id="PF00551">
    <property type="entry name" value="Formyl_trans_N"/>
    <property type="match status" value="1"/>
</dbReference>
<feature type="binding site" evidence="5">
    <location>
        <begin position="111"/>
        <end position="114"/>
    </location>
    <ligand>
        <name>(6S)-5,6,7,8-tetrahydrofolate</name>
        <dbReference type="ChEBI" id="CHEBI:57453"/>
    </ligand>
</feature>
<comment type="catalytic activity">
    <reaction evidence="5">
        <text>L-methionyl-tRNA(fMet) + (6R)-10-formyltetrahydrofolate = N-formyl-L-methionyl-tRNA(fMet) + (6S)-5,6,7,8-tetrahydrofolate + H(+)</text>
        <dbReference type="Rhea" id="RHEA:24380"/>
        <dbReference type="Rhea" id="RHEA-COMP:9952"/>
        <dbReference type="Rhea" id="RHEA-COMP:9953"/>
        <dbReference type="ChEBI" id="CHEBI:15378"/>
        <dbReference type="ChEBI" id="CHEBI:57453"/>
        <dbReference type="ChEBI" id="CHEBI:78530"/>
        <dbReference type="ChEBI" id="CHEBI:78844"/>
        <dbReference type="ChEBI" id="CHEBI:195366"/>
        <dbReference type="EC" id="2.1.2.9"/>
    </reaction>
</comment>
<dbReference type="KEGG" id="malk:MalAC0309_1420"/>
<reference evidence="9" key="1">
    <citation type="submission" date="2015-12" db="EMBL/GenBank/DDBJ databases">
        <authorList>
            <person name="Shamseldin A."/>
            <person name="Moawad H."/>
            <person name="Abd El-Rahim W.M."/>
            <person name="Sadowsky M.J."/>
        </authorList>
    </citation>
    <scope>NUCLEOTIDE SEQUENCE [LARGE SCALE GENOMIC DNA]</scope>
    <source>
        <strain evidence="9">JAM AC0309</strain>
    </source>
</reference>
<feature type="domain" description="Formyl transferase C-terminal" evidence="7">
    <location>
        <begin position="204"/>
        <end position="301"/>
    </location>
</feature>
<dbReference type="InterPro" id="IPR002376">
    <property type="entry name" value="Formyl_transf_N"/>
</dbReference>
<dbReference type="GO" id="GO:0004479">
    <property type="term" value="F:methionyl-tRNA formyltransferase activity"/>
    <property type="evidence" value="ECO:0007669"/>
    <property type="project" value="UniProtKB-UniRule"/>
</dbReference>
<dbReference type="PANTHER" id="PTHR11138">
    <property type="entry name" value="METHIONYL-TRNA FORMYLTRANSFERASE"/>
    <property type="match status" value="1"/>
</dbReference>
<dbReference type="SUPFAM" id="SSF53328">
    <property type="entry name" value="Formyltransferase"/>
    <property type="match status" value="1"/>
</dbReference>
<dbReference type="InterPro" id="IPR036477">
    <property type="entry name" value="Formyl_transf_N_sf"/>
</dbReference>
<dbReference type="InterPro" id="IPR005794">
    <property type="entry name" value="Fmt"/>
</dbReference>
<evidence type="ECO:0000259" key="7">
    <source>
        <dbReference type="Pfam" id="PF02911"/>
    </source>
</evidence>
<dbReference type="GO" id="GO:0005829">
    <property type="term" value="C:cytosol"/>
    <property type="evidence" value="ECO:0007669"/>
    <property type="project" value="TreeGrafter"/>
</dbReference>
<dbReference type="PANTHER" id="PTHR11138:SF5">
    <property type="entry name" value="METHIONYL-TRNA FORMYLTRANSFERASE, MITOCHONDRIAL"/>
    <property type="match status" value="1"/>
</dbReference>
<evidence type="ECO:0000313" key="9">
    <source>
        <dbReference type="Proteomes" id="UP000218965"/>
    </source>
</evidence>
<accession>A0A0U5BCA1</accession>
<sequence length="310" mass="32695">MTAPLRLLFAGSPRAAVPTLEALAGGPHTIDAVITRPPTPQGRKRILTPTPVEVSAVERGLPVLHARSLTPLQDELIEREADLGVIVAFGGLVREPLLSAPRLGWINLHFSLLPAYRGAAPVQHALIAGETTTGLSVFHLTEGLDEGDLYAQRPHPIGAHDTAGSLLDRLAIEGASVVADVVDRLAAGTIEATPQEGQPTFAPKLDRADGRLRFTESASTISARLRGTTPEPGAFGELDDGTVVKVLDATIGHDGAPLAPGALALDGRRALVGTADRPLELVTVQPAGKQAMSALDWMRGLRDRETRRFA</sequence>